<evidence type="ECO:0000256" key="1">
    <source>
        <dbReference type="SAM" id="Phobius"/>
    </source>
</evidence>
<organism evidence="3">
    <name type="scientific">freshwater metagenome</name>
    <dbReference type="NCBI Taxonomy" id="449393"/>
    <lineage>
        <taxon>unclassified sequences</taxon>
        <taxon>metagenomes</taxon>
        <taxon>ecological metagenomes</taxon>
    </lineage>
</organism>
<feature type="domain" description="DUF4395" evidence="2">
    <location>
        <begin position="15"/>
        <end position="143"/>
    </location>
</feature>
<sequence length="164" mass="17544">MWRMTKRFPFPNPANETSARLVATGVVVTSVAFLLTSQTLILVALTYGFAARVAAGPAFSPLALFVTRVVTPKLNFNHKFVPGPPKRFAQTIGLTFAATALILTLLDYSYAANLVIVALIIAATLESVFAICLGCIMFSFLMKLGVIPASVCESCNDISLRALA</sequence>
<gene>
    <name evidence="3" type="ORF">UFOPK3026_01222</name>
</gene>
<name>A0A6J6YTF2_9ZZZZ</name>
<keyword evidence="1" id="KW-1133">Transmembrane helix</keyword>
<feature type="transmembrane region" description="Helical" evidence="1">
    <location>
        <begin position="116"/>
        <end position="141"/>
    </location>
</feature>
<dbReference type="InterPro" id="IPR025508">
    <property type="entry name" value="DUF4395"/>
</dbReference>
<reference evidence="3" key="1">
    <citation type="submission" date="2020-05" db="EMBL/GenBank/DDBJ databases">
        <authorList>
            <person name="Chiriac C."/>
            <person name="Salcher M."/>
            <person name="Ghai R."/>
            <person name="Kavagutti S V."/>
        </authorList>
    </citation>
    <scope>NUCLEOTIDE SEQUENCE</scope>
</reference>
<keyword evidence="1" id="KW-0472">Membrane</keyword>
<accession>A0A6J6YTF2</accession>
<dbReference type="EMBL" id="CAFAAP010000206">
    <property type="protein sequence ID" value="CAB4812760.1"/>
    <property type="molecule type" value="Genomic_DNA"/>
</dbReference>
<feature type="transmembrane region" description="Helical" evidence="1">
    <location>
        <begin position="21"/>
        <end position="43"/>
    </location>
</feature>
<dbReference type="AlphaFoldDB" id="A0A6J6YTF2"/>
<evidence type="ECO:0000259" key="2">
    <source>
        <dbReference type="Pfam" id="PF14340"/>
    </source>
</evidence>
<keyword evidence="1" id="KW-0812">Transmembrane</keyword>
<feature type="transmembrane region" description="Helical" evidence="1">
    <location>
        <begin position="49"/>
        <end position="70"/>
    </location>
</feature>
<evidence type="ECO:0000313" key="3">
    <source>
        <dbReference type="EMBL" id="CAB4812760.1"/>
    </source>
</evidence>
<protein>
    <submittedName>
        <fullName evidence="3">Unannotated protein</fullName>
    </submittedName>
</protein>
<proteinExistence type="predicted"/>
<dbReference type="Pfam" id="PF14340">
    <property type="entry name" value="DUF4395"/>
    <property type="match status" value="1"/>
</dbReference>
<feature type="transmembrane region" description="Helical" evidence="1">
    <location>
        <begin position="91"/>
        <end position="110"/>
    </location>
</feature>